<dbReference type="InterPro" id="IPR052920">
    <property type="entry name" value="DNA-binding_regulatory"/>
</dbReference>
<dbReference type="PANTHER" id="PTHR43358">
    <property type="entry name" value="ALPHA/BETA-HYDROLASE"/>
    <property type="match status" value="1"/>
</dbReference>
<dbReference type="Gene3D" id="3.40.50.1820">
    <property type="entry name" value="alpha/beta hydrolase"/>
    <property type="match status" value="1"/>
</dbReference>
<sequence length="306" mass="34837">MQNLSKFIIRPSRNLYSLNRDLGPENFILKGQVFTRRDFDLPNTRGLVLKCSWFLPKFSKNTLPCIVYCHGNCGSRLDSLEIAYRLLESDISLFTFDFAGSGLSEGSYVSLGYYESWDLKSVMDYIKESGLASAIGLWGRSMGATSSILYGSCDPTLAVLILDSPFLSLKQVVDDYLGKYNFIPKKLLGFFWDKIKNHIRKKANFDISEVNPAKFISQCEMPAIFMHGIDDKLVSISHGRMLYELYRGEKYLLELGGGHNSTRAQKVIDRVIEILVQTFSSPQLPQEILEESIKTRRASNIIFFRK</sequence>
<comment type="caution">
    <text evidence="2">The sequence shown here is derived from an EMBL/GenBank/DDBJ whole genome shotgun (WGS) entry which is preliminary data.</text>
</comment>
<dbReference type="SUPFAM" id="SSF53474">
    <property type="entry name" value="alpha/beta-Hydrolases"/>
    <property type="match status" value="1"/>
</dbReference>
<dbReference type="Pfam" id="PF12146">
    <property type="entry name" value="Hydrolase_4"/>
    <property type="match status" value="1"/>
</dbReference>
<dbReference type="InterPro" id="IPR022742">
    <property type="entry name" value="Hydrolase_4"/>
</dbReference>
<keyword evidence="3" id="KW-1185">Reference proteome</keyword>
<organism evidence="2 3">
    <name type="scientific">Blepharisma stoltei</name>
    <dbReference type="NCBI Taxonomy" id="1481888"/>
    <lineage>
        <taxon>Eukaryota</taxon>
        <taxon>Sar</taxon>
        <taxon>Alveolata</taxon>
        <taxon>Ciliophora</taxon>
        <taxon>Postciliodesmatophora</taxon>
        <taxon>Heterotrichea</taxon>
        <taxon>Heterotrichida</taxon>
        <taxon>Blepharismidae</taxon>
        <taxon>Blepharisma</taxon>
    </lineage>
</organism>
<evidence type="ECO:0000313" key="2">
    <source>
        <dbReference type="EMBL" id="CAG9311290.1"/>
    </source>
</evidence>
<feature type="domain" description="Serine aminopeptidase S33" evidence="1">
    <location>
        <begin position="65"/>
        <end position="193"/>
    </location>
</feature>
<accession>A0AAU9IP92</accession>
<dbReference type="Proteomes" id="UP001162131">
    <property type="component" value="Unassembled WGS sequence"/>
</dbReference>
<dbReference type="EMBL" id="CAJZBQ010000004">
    <property type="protein sequence ID" value="CAG9311290.1"/>
    <property type="molecule type" value="Genomic_DNA"/>
</dbReference>
<dbReference type="AlphaFoldDB" id="A0AAU9IP92"/>
<protein>
    <recommendedName>
        <fullName evidence="1">Serine aminopeptidase S33 domain-containing protein</fullName>
    </recommendedName>
</protein>
<reference evidence="2" key="1">
    <citation type="submission" date="2021-09" db="EMBL/GenBank/DDBJ databases">
        <authorList>
            <consortium name="AG Swart"/>
            <person name="Singh M."/>
            <person name="Singh A."/>
            <person name="Seah K."/>
            <person name="Emmerich C."/>
        </authorList>
    </citation>
    <scope>NUCLEOTIDE SEQUENCE</scope>
    <source>
        <strain evidence="2">ATCC30299</strain>
    </source>
</reference>
<proteinExistence type="predicted"/>
<dbReference type="InterPro" id="IPR029058">
    <property type="entry name" value="AB_hydrolase_fold"/>
</dbReference>
<evidence type="ECO:0000313" key="3">
    <source>
        <dbReference type="Proteomes" id="UP001162131"/>
    </source>
</evidence>
<gene>
    <name evidence="2" type="ORF">BSTOLATCC_MIC3581</name>
</gene>
<dbReference type="PANTHER" id="PTHR43358:SF4">
    <property type="entry name" value="ALPHA_BETA HYDROLASE FOLD-1 DOMAIN-CONTAINING PROTEIN"/>
    <property type="match status" value="1"/>
</dbReference>
<evidence type="ECO:0000259" key="1">
    <source>
        <dbReference type="Pfam" id="PF12146"/>
    </source>
</evidence>
<name>A0AAU9IP92_9CILI</name>